<keyword evidence="3" id="KW-1185">Reference proteome</keyword>
<dbReference type="AlphaFoldDB" id="C5L7L1"/>
<dbReference type="InParanoid" id="C5L7L1"/>
<feature type="coiled-coil region" evidence="1">
    <location>
        <begin position="296"/>
        <end position="337"/>
    </location>
</feature>
<protein>
    <submittedName>
        <fullName evidence="2">Uncharacterized protein</fullName>
    </submittedName>
</protein>
<feature type="coiled-coil region" evidence="1">
    <location>
        <begin position="490"/>
        <end position="517"/>
    </location>
</feature>
<dbReference type="GeneID" id="9041217"/>
<evidence type="ECO:0000313" key="3">
    <source>
        <dbReference type="Proteomes" id="UP000007800"/>
    </source>
</evidence>
<keyword evidence="1" id="KW-0175">Coiled coil</keyword>
<gene>
    <name evidence="2" type="ORF">Pmar_PMAR020637</name>
</gene>
<dbReference type="EMBL" id="GG679899">
    <property type="protein sequence ID" value="EER07473.1"/>
    <property type="molecule type" value="Genomic_DNA"/>
</dbReference>
<organism evidence="3">
    <name type="scientific">Perkinsus marinus (strain ATCC 50983 / TXsc)</name>
    <dbReference type="NCBI Taxonomy" id="423536"/>
    <lineage>
        <taxon>Eukaryota</taxon>
        <taxon>Sar</taxon>
        <taxon>Alveolata</taxon>
        <taxon>Perkinsozoa</taxon>
        <taxon>Perkinsea</taxon>
        <taxon>Perkinsida</taxon>
        <taxon>Perkinsidae</taxon>
        <taxon>Perkinsus</taxon>
    </lineage>
</organism>
<name>C5L7L1_PERM5</name>
<feature type="coiled-coil region" evidence="1">
    <location>
        <begin position="547"/>
        <end position="615"/>
    </location>
</feature>
<feature type="coiled-coil region" evidence="1">
    <location>
        <begin position="189"/>
        <end position="237"/>
    </location>
</feature>
<dbReference type="Proteomes" id="UP000007800">
    <property type="component" value="Unassembled WGS sequence"/>
</dbReference>
<evidence type="ECO:0000313" key="2">
    <source>
        <dbReference type="EMBL" id="EER07473.1"/>
    </source>
</evidence>
<reference evidence="2 3" key="1">
    <citation type="submission" date="2008-07" db="EMBL/GenBank/DDBJ databases">
        <authorList>
            <person name="El-Sayed N."/>
            <person name="Caler E."/>
            <person name="Inman J."/>
            <person name="Amedeo P."/>
            <person name="Hass B."/>
            <person name="Wortman J."/>
        </authorList>
    </citation>
    <scope>NUCLEOTIDE SEQUENCE [LARGE SCALE GENOMIC DNA]</scope>
    <source>
        <strain evidence="3">ATCC 50983 / TXsc</strain>
    </source>
</reference>
<accession>C5L7L1</accession>
<feature type="coiled-coil region" evidence="1">
    <location>
        <begin position="23"/>
        <end position="159"/>
    </location>
</feature>
<dbReference type="RefSeq" id="XP_002775657.1">
    <property type="nucleotide sequence ID" value="XM_002775611.1"/>
</dbReference>
<evidence type="ECO:0000256" key="1">
    <source>
        <dbReference type="SAM" id="Coils"/>
    </source>
</evidence>
<sequence>MGNRWDKKIDRLVRRLSVVVTELGEVRKQAEGKEETQENARKEIANVKRVAARERSQQLQALADLRHASTERIAALTAKCGKLEEAVAHEEGRKEEIEKQRERVVAMEIVIESLTQEGKEQTEANRLLRKNMQILEEKLRTVEEEKKKEINVVKSQEAERTKQLLERIGAMEGELEEREGRFRVNEEEVKTAKGEVEEIKIELEKVYAELSGLRRQVELEEKRRVAVEERYEKLKGAEMKSVKRRRRLRRVSAPLLDAAVGHYNNNIIAELKGEVTDITAQLMKTIGQLRASEEGRDSVEVKLERVEMELAEERERIEEMKGEVNTKTRELASLRSTVLDTESTAAREAAKTGVAQQEATEKIRMLEIRLTMQDQTLAAMAEQCDKWRLQSEHSQSQVSARELELNSMGVSLKEWKSRAAELSEDLATAGDSLVNAETNMLDLQFKVSYYETLQCQQEAAVVVARACVVGVLRAAEKESAREAASSAELLRLAECEAARVKEEAAELVVAVEGMRREKEEVEGLRELMLIEEVSRLEICMKEYNKVKVDLDGELEKAMGKIAELEAEIELLRTTGLCAEQRQTLEGEIEEMNRTLQEALGDLSSTRADLESATEEVGRCHKMMEHFEMKVITAADSGGRQLPQSKRVHYVQHLRPLNEYTPVINWARSPISSGM</sequence>
<proteinExistence type="predicted"/>